<dbReference type="GeneID" id="9053979"/>
<keyword evidence="2" id="KW-0472">Membrane</keyword>
<proteinExistence type="predicted"/>
<dbReference type="EMBL" id="GG670562">
    <property type="protein sequence ID" value="EER20428.1"/>
    <property type="molecule type" value="Genomic_DNA"/>
</dbReference>
<accession>C5K506</accession>
<keyword evidence="4" id="KW-1185">Reference proteome</keyword>
<feature type="transmembrane region" description="Helical" evidence="2">
    <location>
        <begin position="249"/>
        <end position="266"/>
    </location>
</feature>
<feature type="region of interest" description="Disordered" evidence="1">
    <location>
        <begin position="1"/>
        <end position="21"/>
    </location>
</feature>
<evidence type="ECO:0000256" key="2">
    <source>
        <dbReference type="SAM" id="Phobius"/>
    </source>
</evidence>
<evidence type="ECO:0000313" key="4">
    <source>
        <dbReference type="Proteomes" id="UP000007800"/>
    </source>
</evidence>
<sequence>MVSDNAESISTPTVNPSTNEELAEECRDEALQSMRSLRYWQRGSGAYNSQIRKIVRLLHRAERQRSDWTPRLATHHILVWLTAQLEVADSVRSDVRTELDRYSAQYTGGPTAQRAAAHTAMERTIRVARQGYEHLSSFCCETYPRAVARIIPASFMQRFISPDYWIWICWAWTAVLLTLLLRLAVGHPLLFYSSSSAYQRPYSSPTAHRPTGSRTTPSPTRMSYTPSSFVMLGPFVLFGDNPMASGYDFFVHLLLFLGPFLLLRYLNRRLQFRQ</sequence>
<dbReference type="AlphaFoldDB" id="C5K506"/>
<keyword evidence="2" id="KW-0812">Transmembrane</keyword>
<dbReference type="Proteomes" id="UP000007800">
    <property type="component" value="Unassembled WGS sequence"/>
</dbReference>
<feature type="transmembrane region" description="Helical" evidence="2">
    <location>
        <begin position="164"/>
        <end position="185"/>
    </location>
</feature>
<evidence type="ECO:0000256" key="1">
    <source>
        <dbReference type="SAM" id="MobiDB-lite"/>
    </source>
</evidence>
<dbReference type="OrthoDB" id="439206at2759"/>
<gene>
    <name evidence="3" type="ORF">Pmar_PMAR010167</name>
</gene>
<dbReference type="RefSeq" id="XP_002788632.1">
    <property type="nucleotide sequence ID" value="XM_002788586.1"/>
</dbReference>
<protein>
    <submittedName>
        <fullName evidence="3">Uncharacterized protein</fullName>
    </submittedName>
</protein>
<name>C5K506_PERM5</name>
<evidence type="ECO:0000313" key="3">
    <source>
        <dbReference type="EMBL" id="EER20428.1"/>
    </source>
</evidence>
<reference evidence="3 4" key="1">
    <citation type="submission" date="2008-07" db="EMBL/GenBank/DDBJ databases">
        <authorList>
            <person name="El-Sayed N."/>
            <person name="Caler E."/>
            <person name="Inman J."/>
            <person name="Amedeo P."/>
            <person name="Hass B."/>
            <person name="Wortman J."/>
        </authorList>
    </citation>
    <scope>NUCLEOTIDE SEQUENCE [LARGE SCALE GENOMIC DNA]</scope>
    <source>
        <strain evidence="4">ATCC 50983 / TXsc</strain>
    </source>
</reference>
<dbReference type="InParanoid" id="C5K506"/>
<organism evidence="4">
    <name type="scientific">Perkinsus marinus (strain ATCC 50983 / TXsc)</name>
    <dbReference type="NCBI Taxonomy" id="423536"/>
    <lineage>
        <taxon>Eukaryota</taxon>
        <taxon>Sar</taxon>
        <taxon>Alveolata</taxon>
        <taxon>Perkinsozoa</taxon>
        <taxon>Perkinsea</taxon>
        <taxon>Perkinsida</taxon>
        <taxon>Perkinsidae</taxon>
        <taxon>Perkinsus</taxon>
    </lineage>
</organism>
<keyword evidence="2" id="KW-1133">Transmembrane helix</keyword>
<feature type="compositionally biased region" description="Polar residues" evidence="1">
    <location>
        <begin position="1"/>
        <end position="20"/>
    </location>
</feature>
<feature type="region of interest" description="Disordered" evidence="1">
    <location>
        <begin position="198"/>
        <end position="221"/>
    </location>
</feature>